<proteinExistence type="predicted"/>
<evidence type="ECO:0000313" key="1">
    <source>
        <dbReference type="EMBL" id="PWQ97926.1"/>
    </source>
</evidence>
<dbReference type="InterPro" id="IPR014917">
    <property type="entry name" value="DUF1800"/>
</dbReference>
<protein>
    <submittedName>
        <fullName evidence="1">DUF1800 domain-containing protein</fullName>
    </submittedName>
</protein>
<dbReference type="RefSeq" id="WP_109822432.1">
    <property type="nucleotide sequence ID" value="NZ_QGKL01000016.1"/>
</dbReference>
<organism evidence="1 2">
    <name type="scientific">Leucothrix arctica</name>
    <dbReference type="NCBI Taxonomy" id="1481894"/>
    <lineage>
        <taxon>Bacteria</taxon>
        <taxon>Pseudomonadati</taxon>
        <taxon>Pseudomonadota</taxon>
        <taxon>Gammaproteobacteria</taxon>
        <taxon>Thiotrichales</taxon>
        <taxon>Thiotrichaceae</taxon>
        <taxon>Leucothrix</taxon>
    </lineage>
</organism>
<keyword evidence="2" id="KW-1185">Reference proteome</keyword>
<dbReference type="OrthoDB" id="9772295at2"/>
<dbReference type="Proteomes" id="UP000245506">
    <property type="component" value="Unassembled WGS sequence"/>
</dbReference>
<name>A0A317CH96_9GAMM</name>
<sequence>MATLTFEQSKHLVERSGIGAELEMIEILSQMTKPQAIDYLLNMPTDYLVPLPRFSSFDEVRKVRNEKGPDSRFKANKMVRKERGILQRWAISQLLENPTALQERMTWFWHNHFTSSIVRSSRTIDLMKNQTLLMREQALGNYADLLKRISFDPLMLVYLDGQSNKKGKPNENFARELLELFTLGEGNYTDQDVKEVARAFTGWRLNKNNKAVLGKRNYDSGQKVILGKQGRFDSHDVLNILLKHPKTAEFVATKLWYEFVSTDTPETATIKRWAHTLRSNNYEIKPLLKDIFSSDAFWDGKYKGTLIKSPMDIIIGTTRTLDLEDKNLPVQSLHAQLKRMGQELYNPPNVKGWPGGAAWVDGITLPVRQQFLRRLTRGNNNNQKAPSQMMMQAQAKKAKEMPPTATPTLPIEMWEAWLLPIPAITPIKSKQPRQRLQALLLDPAYQLK</sequence>
<dbReference type="AlphaFoldDB" id="A0A317CH96"/>
<dbReference type="Pfam" id="PF08811">
    <property type="entry name" value="DUF1800"/>
    <property type="match status" value="1"/>
</dbReference>
<gene>
    <name evidence="1" type="ORF">DKT75_05530</name>
</gene>
<reference evidence="1 2" key="1">
    <citation type="submission" date="2018-05" db="EMBL/GenBank/DDBJ databases">
        <title>Leucothrix arctica sp. nov., isolated from Arctic seawater.</title>
        <authorList>
            <person name="Choi A."/>
            <person name="Baek K."/>
        </authorList>
    </citation>
    <scope>NUCLEOTIDE SEQUENCE [LARGE SCALE GENOMIC DNA]</scope>
    <source>
        <strain evidence="1 2">IMCC9719</strain>
    </source>
</reference>
<accession>A0A317CH96</accession>
<dbReference type="EMBL" id="QGKL01000016">
    <property type="protein sequence ID" value="PWQ97926.1"/>
    <property type="molecule type" value="Genomic_DNA"/>
</dbReference>
<evidence type="ECO:0000313" key="2">
    <source>
        <dbReference type="Proteomes" id="UP000245506"/>
    </source>
</evidence>
<comment type="caution">
    <text evidence="1">The sequence shown here is derived from an EMBL/GenBank/DDBJ whole genome shotgun (WGS) entry which is preliminary data.</text>
</comment>